<proteinExistence type="predicted"/>
<feature type="region of interest" description="Disordered" evidence="1">
    <location>
        <begin position="97"/>
        <end position="131"/>
    </location>
</feature>
<dbReference type="AlphaFoldDB" id="A0A4C2A0L0"/>
<keyword evidence="3" id="KW-1185">Reference proteome</keyword>
<dbReference type="EMBL" id="BGZK01002364">
    <property type="protein sequence ID" value="GBP93332.1"/>
    <property type="molecule type" value="Genomic_DNA"/>
</dbReference>
<sequence>MSGEEGYVVLVLNERPNFQAGYHLRTLTLRTPSAPPQRAGRRLSIRNEKSLWEGMLVGRLNQIQQTTCKMTKTTFSLFALHSRYTVVEGRTNFAAPGLDTNSAGDETAPIRRDDDLNRARDRSRGARAGRRPRAGLFPLKFGWCHAADTNSVAERRRRLPLRENICKREAPRLTESRTTKELKWAPPPHQRHGAAFYTPPPFVIRRRECPGSRCDEPIKGTTSARLHDLRLYYYCLIFVATSGLNSDTCAYDRTFFVKKLVPSVKG</sequence>
<evidence type="ECO:0000313" key="2">
    <source>
        <dbReference type="EMBL" id="GBP93332.1"/>
    </source>
</evidence>
<protein>
    <submittedName>
        <fullName evidence="2">Uncharacterized protein</fullName>
    </submittedName>
</protein>
<organism evidence="2 3">
    <name type="scientific">Eumeta variegata</name>
    <name type="common">Bagworm moth</name>
    <name type="synonym">Eumeta japonica</name>
    <dbReference type="NCBI Taxonomy" id="151549"/>
    <lineage>
        <taxon>Eukaryota</taxon>
        <taxon>Metazoa</taxon>
        <taxon>Ecdysozoa</taxon>
        <taxon>Arthropoda</taxon>
        <taxon>Hexapoda</taxon>
        <taxon>Insecta</taxon>
        <taxon>Pterygota</taxon>
        <taxon>Neoptera</taxon>
        <taxon>Endopterygota</taxon>
        <taxon>Lepidoptera</taxon>
        <taxon>Glossata</taxon>
        <taxon>Ditrysia</taxon>
        <taxon>Tineoidea</taxon>
        <taxon>Psychidae</taxon>
        <taxon>Oiketicinae</taxon>
        <taxon>Eumeta</taxon>
    </lineage>
</organism>
<dbReference type="Proteomes" id="UP000299102">
    <property type="component" value="Unassembled WGS sequence"/>
</dbReference>
<feature type="compositionally biased region" description="Basic and acidic residues" evidence="1">
    <location>
        <begin position="108"/>
        <end position="124"/>
    </location>
</feature>
<comment type="caution">
    <text evidence="2">The sequence shown here is derived from an EMBL/GenBank/DDBJ whole genome shotgun (WGS) entry which is preliminary data.</text>
</comment>
<gene>
    <name evidence="2" type="ORF">EVAR_69354_1</name>
</gene>
<evidence type="ECO:0000256" key="1">
    <source>
        <dbReference type="SAM" id="MobiDB-lite"/>
    </source>
</evidence>
<name>A0A4C2A0L0_EUMVA</name>
<evidence type="ECO:0000313" key="3">
    <source>
        <dbReference type="Proteomes" id="UP000299102"/>
    </source>
</evidence>
<accession>A0A4C2A0L0</accession>
<reference evidence="2 3" key="1">
    <citation type="journal article" date="2019" name="Commun. Biol.">
        <title>The bagworm genome reveals a unique fibroin gene that provides high tensile strength.</title>
        <authorList>
            <person name="Kono N."/>
            <person name="Nakamura H."/>
            <person name="Ohtoshi R."/>
            <person name="Tomita M."/>
            <person name="Numata K."/>
            <person name="Arakawa K."/>
        </authorList>
    </citation>
    <scope>NUCLEOTIDE SEQUENCE [LARGE SCALE GENOMIC DNA]</scope>
</reference>